<sequence length="105" mass="12468">MKSTLQRIKKFRNDREWDQFHTPANLSKAISIEAGELLENFLWDEKNYNKEHVLEELADVMIYCIHMSDCLNVNLTEIINNKMDKNEKKYPIEKSKGSSKKYTEL</sequence>
<evidence type="ECO:0000313" key="3">
    <source>
        <dbReference type="EMBL" id="NFN35118.1"/>
    </source>
</evidence>
<dbReference type="Gene3D" id="1.10.287.1080">
    <property type="entry name" value="MazG-like"/>
    <property type="match status" value="1"/>
</dbReference>
<evidence type="ECO:0000313" key="4">
    <source>
        <dbReference type="Proteomes" id="UP000472355"/>
    </source>
</evidence>
<evidence type="ECO:0000313" key="6">
    <source>
        <dbReference type="Proteomes" id="UP000476820"/>
    </source>
</evidence>
<evidence type="ECO:0000313" key="2">
    <source>
        <dbReference type="EMBL" id="NFF89222.1"/>
    </source>
</evidence>
<name>A0A0C2N219_CLOBO</name>
<dbReference type="AlphaFoldDB" id="A0A0C2N219"/>
<dbReference type="CDD" id="cd11537">
    <property type="entry name" value="NTP-PPase_RS21-C6_like"/>
    <property type="match status" value="1"/>
</dbReference>
<dbReference type="Proteomes" id="UP000472355">
    <property type="component" value="Unassembled WGS sequence"/>
</dbReference>
<dbReference type="InterPro" id="IPR025984">
    <property type="entry name" value="DCTPP"/>
</dbReference>
<proteinExistence type="predicted"/>
<dbReference type="Proteomes" id="UP000473681">
    <property type="component" value="Unassembled WGS sequence"/>
</dbReference>
<dbReference type="OrthoDB" id="9791898at2"/>
<organism evidence="3 5">
    <name type="scientific">Clostridium botulinum</name>
    <dbReference type="NCBI Taxonomy" id="1491"/>
    <lineage>
        <taxon>Bacteria</taxon>
        <taxon>Bacillati</taxon>
        <taxon>Bacillota</taxon>
        <taxon>Clostridia</taxon>
        <taxon>Eubacteriales</taxon>
        <taxon>Clostridiaceae</taxon>
        <taxon>Clostridium</taxon>
    </lineage>
</organism>
<dbReference type="GO" id="GO:0047429">
    <property type="term" value="F:nucleoside triphosphate diphosphatase activity"/>
    <property type="evidence" value="ECO:0007669"/>
    <property type="project" value="InterPro"/>
</dbReference>
<evidence type="ECO:0000313" key="1">
    <source>
        <dbReference type="EMBL" id="NFA44049.1"/>
    </source>
</evidence>
<dbReference type="SUPFAM" id="SSF101386">
    <property type="entry name" value="all-alpha NTP pyrophosphatases"/>
    <property type="match status" value="1"/>
</dbReference>
<dbReference type="PIRSF" id="PIRSF029826">
    <property type="entry name" value="UCP029826_pph"/>
    <property type="match status" value="1"/>
</dbReference>
<dbReference type="EMBL" id="SGKU01000058">
    <property type="protein sequence ID" value="NFA44049.1"/>
    <property type="molecule type" value="Genomic_DNA"/>
</dbReference>
<dbReference type="PANTHER" id="PTHR46523:SF1">
    <property type="entry name" value="DCTP PYROPHOSPHATASE 1"/>
    <property type="match status" value="1"/>
</dbReference>
<dbReference type="RefSeq" id="WP_012450042.1">
    <property type="nucleotide sequence ID" value="NZ_CP010520.1"/>
</dbReference>
<keyword evidence="3" id="KW-0378">Hydrolase</keyword>
<dbReference type="PANTHER" id="PTHR46523">
    <property type="entry name" value="DCTP PYROPHOSPHATASE 1"/>
    <property type="match status" value="1"/>
</dbReference>
<dbReference type="EMBL" id="SWVK01000009">
    <property type="protein sequence ID" value="NFN35118.1"/>
    <property type="molecule type" value="Genomic_DNA"/>
</dbReference>
<reference evidence="1 4" key="1">
    <citation type="submission" date="2019-02" db="EMBL/GenBank/DDBJ databases">
        <title>Genome sequencing of Clostridium botulinum clinical isolates.</title>
        <authorList>
            <person name="Brunt J."/>
            <person name="Van Vliet A.H.M."/>
            <person name="Stringer S.C."/>
            <person name="Grant K.A."/>
            <person name="Carter A.C."/>
            <person name="Peck M.W."/>
        </authorList>
    </citation>
    <scope>NUCLEOTIDE SEQUENCE [LARGE SCALE GENOMIC DNA]</scope>
    <source>
        <strain evidence="1 4">H113700579</strain>
    </source>
</reference>
<protein>
    <submittedName>
        <fullName evidence="3">Nucleotide pyrophosphohydrolase</fullName>
    </submittedName>
</protein>
<dbReference type="GO" id="GO:0009143">
    <property type="term" value="P:nucleoside triphosphate catabolic process"/>
    <property type="evidence" value="ECO:0007669"/>
    <property type="project" value="InterPro"/>
</dbReference>
<dbReference type="Proteomes" id="UP000476820">
    <property type="component" value="Unassembled WGS sequence"/>
</dbReference>
<dbReference type="InterPro" id="IPR052555">
    <property type="entry name" value="dCTP_Pyrophosphatase"/>
</dbReference>
<dbReference type="EMBL" id="SWOV01000056">
    <property type="protein sequence ID" value="NFF89222.1"/>
    <property type="molecule type" value="Genomic_DNA"/>
</dbReference>
<accession>A0A0C2N219</accession>
<gene>
    <name evidence="1" type="ORF">EXM65_16105</name>
    <name evidence="2" type="ORF">FC774_15315</name>
    <name evidence="3" type="ORF">FDB51_08240</name>
</gene>
<comment type="caution">
    <text evidence="3">The sequence shown here is derived from an EMBL/GenBank/DDBJ whole genome shotgun (WGS) entry which is preliminary data.</text>
</comment>
<evidence type="ECO:0000313" key="5">
    <source>
        <dbReference type="Proteomes" id="UP000473681"/>
    </source>
</evidence>
<reference evidence="5 6" key="2">
    <citation type="submission" date="2019-04" db="EMBL/GenBank/DDBJ databases">
        <title>Genome sequencing of Clostridium botulinum Groups I-IV and Clostridium butyricum.</title>
        <authorList>
            <person name="Brunt J."/>
            <person name="Van Vliet A.H.M."/>
            <person name="Stringer S.C."/>
            <person name="Carter A.T."/>
            <person name="Peck M.W."/>
        </authorList>
    </citation>
    <scope>NUCLEOTIDE SEQUENCE [LARGE SCALE GENOMIC DNA]</scope>
    <source>
        <strain evidence="2 6">1605</strain>
        <strain evidence="3 5">CB-K-33E</strain>
    </source>
</reference>
<dbReference type="Pfam" id="PF12643">
    <property type="entry name" value="MazG-like"/>
    <property type="match status" value="1"/>
</dbReference>